<proteinExistence type="predicted"/>
<dbReference type="RefSeq" id="WP_192755932.1">
    <property type="nucleotide sequence ID" value="NZ_JADBEM010000001.1"/>
</dbReference>
<dbReference type="AlphaFoldDB" id="A0A927NDQ8"/>
<evidence type="ECO:0000313" key="2">
    <source>
        <dbReference type="Proteomes" id="UP000638648"/>
    </source>
</evidence>
<organism evidence="1 2">
    <name type="scientific">Actinopolymorpha pittospori</name>
    <dbReference type="NCBI Taxonomy" id="648752"/>
    <lineage>
        <taxon>Bacteria</taxon>
        <taxon>Bacillati</taxon>
        <taxon>Actinomycetota</taxon>
        <taxon>Actinomycetes</taxon>
        <taxon>Propionibacteriales</taxon>
        <taxon>Actinopolymorphaceae</taxon>
        <taxon>Actinopolymorpha</taxon>
    </lineage>
</organism>
<sequence>MRAASLNRSRIPHLAEATVRAGAVQAGVCVRPIVRQLVDTHTGDVRLVPIPCQSTLASQCPPCADKARRLRMQQCREGWHLEHEPEPPHRTSPVWWLAHPEVFGAVALVATVAAALRANTERRKRSTRRRDDVPELPRLKVEDRTLGRTFTGRDGKTWRPSMFVTFTMGSYGPVHSDGRPLDPARYDYRRAALDAMHLSKLWDRLTQNLRRAVGWEVQYFAAIEPQKRLAPHIHAAIRGAIPREILRQVIAATYASVWWPRHDRIVYRGDHIPVWDSDTGGYVDPHTHQPLATWDQALDDLDADETAEPAHVVRFGRQSDMQGLVGGTDKADRRVGYLTKYLTKAIVDPLDDQENGAVSPAREAHIDRLHAQVRWLPCSPRCWNWLAYGIQPKDAADGAVPGQCPSKAHDREHLGCGGRRVLVSRKWTGKTLTGHRADRLHAVRAVLEAAGIDAPEVDCCSANALDADGRPRYIWQAIDIEGLPTYTEVIAQTVTERQRWRTQYEAAKHRAGPIDLGAFGSSATRQAVRGVVMENDLADGPPIPRDELLLTIEEAAKVLKIGRTKMCALLGSGAVESVYIGRLRRIPFTCIQQYVASLLDDARKSDRAA</sequence>
<keyword evidence="2" id="KW-1185">Reference proteome</keyword>
<evidence type="ECO:0000313" key="1">
    <source>
        <dbReference type="EMBL" id="MBE1612985.1"/>
    </source>
</evidence>
<dbReference type="GO" id="GO:0003677">
    <property type="term" value="F:DNA binding"/>
    <property type="evidence" value="ECO:0007669"/>
    <property type="project" value="InterPro"/>
</dbReference>
<comment type="caution">
    <text evidence="1">The sequence shown here is derived from an EMBL/GenBank/DDBJ whole genome shotgun (WGS) entry which is preliminary data.</text>
</comment>
<accession>A0A927NDQ8</accession>
<reference evidence="1" key="1">
    <citation type="submission" date="2020-10" db="EMBL/GenBank/DDBJ databases">
        <title>Sequencing the genomes of 1000 actinobacteria strains.</title>
        <authorList>
            <person name="Klenk H.-P."/>
        </authorList>
    </citation>
    <scope>NUCLEOTIDE SEQUENCE</scope>
    <source>
        <strain evidence="1">DSM 45354</strain>
    </source>
</reference>
<dbReference type="InterPro" id="IPR046828">
    <property type="entry name" value="RepSA"/>
</dbReference>
<protein>
    <submittedName>
        <fullName evidence="1">Excisionase family DNA binding protein</fullName>
    </submittedName>
</protein>
<dbReference type="InterPro" id="IPR010093">
    <property type="entry name" value="SinI_DNA-bd"/>
</dbReference>
<dbReference type="NCBIfam" id="TIGR01764">
    <property type="entry name" value="excise"/>
    <property type="match status" value="1"/>
</dbReference>
<name>A0A927NDQ8_9ACTN</name>
<dbReference type="EMBL" id="JADBEM010000001">
    <property type="protein sequence ID" value="MBE1612985.1"/>
    <property type="molecule type" value="Genomic_DNA"/>
</dbReference>
<dbReference type="Proteomes" id="UP000638648">
    <property type="component" value="Unassembled WGS sequence"/>
</dbReference>
<dbReference type="Pfam" id="PF20199">
    <property type="entry name" value="RepSA"/>
    <property type="match status" value="1"/>
</dbReference>
<gene>
    <name evidence="1" type="ORF">HEB94_009833</name>
</gene>